<evidence type="ECO:0000313" key="2">
    <source>
        <dbReference type="Proteomes" id="UP000237438"/>
    </source>
</evidence>
<sequence length="365" mass="40051">EYQCVSTDPLQVALKSSKEAVDQRATEAETLFGPIAGLLDQYYSSNPHIPARQSRAFKKFYDEIVEIASKHFESYIQGAPASNPRTTSPLVNPITHDVEQNPTPIQSYANVLKRNTHPTPTTGKNITRISCQHHTSKQQTDDRLFLRLPMDSPLRAHSGYALQTILKSKLGSDGDLISNILPTKTGFALCPSKGKTDALKEKILSVNSFGDARIEKASPWTSYRISNVPRSYGAINEDLEHCLLPVTTHALQTAVTAAAANSPISVTSSRNNEINPESSSTSWIVPSIQQICAGARLRVQAEAGCYKSINTTTSQLERNEPLINPNKTSCNKVPVSINRIVRTKSTTEKIINSSSNPLKILDNQK</sequence>
<accession>A0A2S4PIQ1</accession>
<dbReference type="EMBL" id="PEDP01006061">
    <property type="protein sequence ID" value="POS81908.1"/>
    <property type="molecule type" value="Genomic_DNA"/>
</dbReference>
<comment type="caution">
    <text evidence="1">The sequence shown here is derived from an EMBL/GenBank/DDBJ whole genome shotgun (WGS) entry which is preliminary data.</text>
</comment>
<organism evidence="1 2">
    <name type="scientific">Erysiphe pulchra</name>
    <dbReference type="NCBI Taxonomy" id="225359"/>
    <lineage>
        <taxon>Eukaryota</taxon>
        <taxon>Fungi</taxon>
        <taxon>Dikarya</taxon>
        <taxon>Ascomycota</taxon>
        <taxon>Pezizomycotina</taxon>
        <taxon>Leotiomycetes</taxon>
        <taxon>Erysiphales</taxon>
        <taxon>Erysiphaceae</taxon>
        <taxon>Erysiphe</taxon>
    </lineage>
</organism>
<proteinExistence type="predicted"/>
<feature type="non-terminal residue" evidence="1">
    <location>
        <position position="365"/>
    </location>
</feature>
<reference evidence="1 2" key="1">
    <citation type="submission" date="2017-10" db="EMBL/GenBank/DDBJ databases">
        <title>Development of genomic resources for the powdery mildew, Erysiphe pulchra.</title>
        <authorList>
            <person name="Wadl P.A."/>
            <person name="Mack B.M."/>
            <person name="Moore G."/>
            <person name="Beltz S.B."/>
        </authorList>
    </citation>
    <scope>NUCLEOTIDE SEQUENCE [LARGE SCALE GENOMIC DNA]</scope>
    <source>
        <strain evidence="1">Cflorida</strain>
    </source>
</reference>
<feature type="non-terminal residue" evidence="1">
    <location>
        <position position="1"/>
    </location>
</feature>
<keyword evidence="2" id="KW-1185">Reference proteome</keyword>
<dbReference type="STRING" id="225359.A0A2S4PIQ1"/>
<dbReference type="AlphaFoldDB" id="A0A2S4PIQ1"/>
<dbReference type="OrthoDB" id="4526357at2759"/>
<protein>
    <submittedName>
        <fullName evidence="1">Uncharacterized protein</fullName>
    </submittedName>
</protein>
<gene>
    <name evidence="1" type="ORF">EPUL_006380</name>
</gene>
<name>A0A2S4PIQ1_9PEZI</name>
<dbReference type="Proteomes" id="UP000237438">
    <property type="component" value="Unassembled WGS sequence"/>
</dbReference>
<evidence type="ECO:0000313" key="1">
    <source>
        <dbReference type="EMBL" id="POS81908.1"/>
    </source>
</evidence>